<dbReference type="GO" id="GO:0005938">
    <property type="term" value="C:cell cortex"/>
    <property type="evidence" value="ECO:0007669"/>
    <property type="project" value="UniProtKB-SubCell"/>
</dbReference>
<dbReference type="InterPro" id="IPR036028">
    <property type="entry name" value="SH3-like_dom_sf"/>
</dbReference>
<evidence type="ECO:0000256" key="17">
    <source>
        <dbReference type="ARBA" id="ARBA00022490"/>
    </source>
</evidence>
<feature type="domain" description="ADF-H" evidence="33">
    <location>
        <begin position="4"/>
        <end position="135"/>
    </location>
</feature>
<dbReference type="GO" id="GO:0001726">
    <property type="term" value="C:ruffle"/>
    <property type="evidence" value="ECO:0007669"/>
    <property type="project" value="UniProtKB-SubCell"/>
</dbReference>
<keyword evidence="21" id="KW-0333">Golgi apparatus</keyword>
<comment type="similarity">
    <text evidence="13">Belongs to the ABP1 family.</text>
</comment>
<evidence type="ECO:0000256" key="12">
    <source>
        <dbReference type="ARBA" id="ARBA00004544"/>
    </source>
</evidence>
<evidence type="ECO:0000256" key="23">
    <source>
        <dbReference type="ARBA" id="ARBA00023136"/>
    </source>
</evidence>
<evidence type="ECO:0000256" key="25">
    <source>
        <dbReference type="ARBA" id="ARBA00023212"/>
    </source>
</evidence>
<evidence type="ECO:0000256" key="18">
    <source>
        <dbReference type="ARBA" id="ARBA00022753"/>
    </source>
</evidence>
<evidence type="ECO:0000256" key="19">
    <source>
        <dbReference type="ARBA" id="ARBA00022949"/>
    </source>
</evidence>
<dbReference type="GO" id="GO:0014069">
    <property type="term" value="C:postsynaptic density"/>
    <property type="evidence" value="ECO:0007669"/>
    <property type="project" value="UniProtKB-SubCell"/>
</dbReference>
<comment type="subcellular location">
    <subcellularLocation>
        <location evidence="7">Cell membrane</location>
        <topology evidence="7">Peripheral membrane protein</topology>
        <orientation evidence="7">Cytoplasmic side</orientation>
    </subcellularLocation>
    <subcellularLocation>
        <location evidence="5">Cell projection</location>
        <location evidence="5">Dendrite</location>
    </subcellularLocation>
    <subcellularLocation>
        <location evidence="10">Cell projection</location>
        <location evidence="10">Lamellipodium</location>
    </subcellularLocation>
    <subcellularLocation>
        <location evidence="2">Cell projection</location>
        <location evidence="2">Podosome</location>
    </subcellularLocation>
    <subcellularLocation>
        <location evidence="8">Cell projection</location>
        <location evidence="8">Ruffle</location>
    </subcellularLocation>
    <subcellularLocation>
        <location evidence="12">Cytoplasm</location>
        <location evidence="12">Cell cortex</location>
    </subcellularLocation>
    <subcellularLocation>
        <location evidence="3">Cytoplasm</location>
        <location evidence="3">Cytoskeleton</location>
    </subcellularLocation>
    <subcellularLocation>
        <location evidence="11">Cytoplasm</location>
        <location evidence="11">Cytosol</location>
    </subcellularLocation>
    <subcellularLocation>
        <location evidence="1">Cytoplasmic vesicle</location>
        <location evidence="1">Clathrin-coated vesicle membrane</location>
        <topology evidence="1">Peripheral membrane protein</topology>
        <orientation evidence="1">Cytoplasmic side</orientation>
    </subcellularLocation>
    <subcellularLocation>
        <location evidence="6">Early endosome</location>
    </subcellularLocation>
    <subcellularLocation>
        <location evidence="4">Golgi apparatus membrane</location>
        <topology evidence="4">Peripheral membrane protein</topology>
        <orientation evidence="4">Cytoplasmic side</orientation>
    </subcellularLocation>
    <subcellularLocation>
        <location evidence="9">Perikaryon</location>
    </subcellularLocation>
    <subcellularLocation>
        <location evidence="28">Postsynaptic density</location>
    </subcellularLocation>
</comment>
<dbReference type="Gene3D" id="3.40.20.10">
    <property type="entry name" value="Severin"/>
    <property type="match status" value="1"/>
</dbReference>
<dbReference type="GO" id="GO:0005829">
    <property type="term" value="C:cytosol"/>
    <property type="evidence" value="ECO:0007669"/>
    <property type="project" value="UniProtKB-SubCell"/>
</dbReference>
<dbReference type="FunFam" id="2.30.30.40:FF:000046">
    <property type="entry name" value="Drebrin-like protein isoform B"/>
    <property type="match status" value="1"/>
</dbReference>
<evidence type="ECO:0000256" key="26">
    <source>
        <dbReference type="ARBA" id="ARBA00023273"/>
    </source>
</evidence>
<keyword evidence="26" id="KW-0966">Cell projection</keyword>
<dbReference type="CDD" id="cd11281">
    <property type="entry name" value="ADF_drebrin_like"/>
    <property type="match status" value="1"/>
</dbReference>
<evidence type="ECO:0000256" key="1">
    <source>
        <dbReference type="ARBA" id="ARBA00004145"/>
    </source>
</evidence>
<dbReference type="InterPro" id="IPR035717">
    <property type="entry name" value="Drebrin-like_SH3"/>
</dbReference>
<reference evidence="34" key="1">
    <citation type="submission" date="2025-08" db="UniProtKB">
        <authorList>
            <consortium name="Ensembl"/>
        </authorList>
    </citation>
    <scope>IDENTIFICATION</scope>
</reference>
<dbReference type="InterPro" id="IPR002108">
    <property type="entry name" value="ADF-H"/>
</dbReference>
<keyword evidence="22" id="KW-0175">Coiled coil</keyword>
<feature type="domain" description="SH3" evidence="32">
    <location>
        <begin position="319"/>
        <end position="378"/>
    </location>
</feature>
<dbReference type="FunFam" id="3.40.20.10:FF:000011">
    <property type="entry name" value="Drebrin-like protein B"/>
    <property type="match status" value="1"/>
</dbReference>
<dbReference type="Proteomes" id="UP000694542">
    <property type="component" value="Unassembled WGS sequence"/>
</dbReference>
<feature type="region of interest" description="Disordered" evidence="31">
    <location>
        <begin position="136"/>
        <end position="159"/>
    </location>
</feature>
<dbReference type="Pfam" id="PF00241">
    <property type="entry name" value="Cofilin_ADF"/>
    <property type="match status" value="1"/>
</dbReference>
<evidence type="ECO:0000313" key="35">
    <source>
        <dbReference type="Proteomes" id="UP000694542"/>
    </source>
</evidence>
<dbReference type="SUPFAM" id="SSF55753">
    <property type="entry name" value="Actin depolymerizing proteins"/>
    <property type="match status" value="1"/>
</dbReference>
<dbReference type="GO" id="GO:0043204">
    <property type="term" value="C:perikaryon"/>
    <property type="evidence" value="ECO:0007669"/>
    <property type="project" value="UniProtKB-SubCell"/>
</dbReference>
<keyword evidence="17" id="KW-0963">Cytoplasm</keyword>
<dbReference type="GO" id="GO:0003779">
    <property type="term" value="F:actin binding"/>
    <property type="evidence" value="ECO:0007669"/>
    <property type="project" value="UniProtKB-KW"/>
</dbReference>
<evidence type="ECO:0000256" key="13">
    <source>
        <dbReference type="ARBA" id="ARBA00011039"/>
    </source>
</evidence>
<keyword evidence="19" id="KW-0965">Cell junction</keyword>
<evidence type="ECO:0000256" key="6">
    <source>
        <dbReference type="ARBA" id="ARBA00004412"/>
    </source>
</evidence>
<evidence type="ECO:0000256" key="9">
    <source>
        <dbReference type="ARBA" id="ARBA00004484"/>
    </source>
</evidence>
<evidence type="ECO:0000256" key="20">
    <source>
        <dbReference type="ARBA" id="ARBA00023018"/>
    </source>
</evidence>
<feature type="region of interest" description="Disordered" evidence="31">
    <location>
        <begin position="241"/>
        <end position="297"/>
    </location>
</feature>
<evidence type="ECO:0000256" key="28">
    <source>
        <dbReference type="ARBA" id="ARBA00034105"/>
    </source>
</evidence>
<evidence type="ECO:0000256" key="24">
    <source>
        <dbReference type="ARBA" id="ARBA00023203"/>
    </source>
</evidence>
<keyword evidence="24" id="KW-0009">Actin-binding</keyword>
<evidence type="ECO:0000256" key="22">
    <source>
        <dbReference type="ARBA" id="ARBA00023054"/>
    </source>
</evidence>
<protein>
    <recommendedName>
        <fullName evidence="29">Drebrin-like protein</fullName>
    </recommendedName>
</protein>
<evidence type="ECO:0000256" key="30">
    <source>
        <dbReference type="PROSITE-ProRule" id="PRU00192"/>
    </source>
</evidence>
<evidence type="ECO:0000256" key="11">
    <source>
        <dbReference type="ARBA" id="ARBA00004514"/>
    </source>
</evidence>
<keyword evidence="16" id="KW-1003">Cell membrane</keyword>
<dbReference type="SMART" id="SM00102">
    <property type="entry name" value="ADF"/>
    <property type="match status" value="1"/>
</dbReference>
<evidence type="ECO:0000256" key="16">
    <source>
        <dbReference type="ARBA" id="ARBA00022475"/>
    </source>
</evidence>
<dbReference type="Pfam" id="PF14604">
    <property type="entry name" value="SH3_9"/>
    <property type="match status" value="1"/>
</dbReference>
<evidence type="ECO:0000259" key="32">
    <source>
        <dbReference type="PROSITE" id="PS50002"/>
    </source>
</evidence>
<keyword evidence="27" id="KW-0968">Cytoplasmic vesicle</keyword>
<dbReference type="PROSITE" id="PS50002">
    <property type="entry name" value="SH3"/>
    <property type="match status" value="1"/>
</dbReference>
<dbReference type="PANTHER" id="PTHR10829:SF12">
    <property type="entry name" value="DREBRIN-LIKE PROTEIN"/>
    <property type="match status" value="1"/>
</dbReference>
<proteinExistence type="inferred from homology"/>
<evidence type="ECO:0000256" key="4">
    <source>
        <dbReference type="ARBA" id="ARBA00004255"/>
    </source>
</evidence>
<sequence length="378" mass="42615">MAANLSRNGPALQEAYVRVVTEKSPTDWALFTYEGNSNDIRVAGTGEGGLEEMVEELNSGKVMYAFCRVKDPNSGLPKFVLINWTGEGVNDVRKGACANHVSTMASFLKGSVYQKTNAISEIKRVGKDSFWAKAEKEEENRRLEEKRRAEEERQRLEQERRERELREAALREQRYQEAQASEGPQSRSEQQEVASRNIEQEPVSQPAHPREIFKQKERAMSTTSISSPQPGKLRSPFLQKQLTQPETHRSPEPTQASSRPRADIHEEPVSSGPPCVVQAEEEAVYEEPPEQETLYEEPPVVLQQDAGSEHVDSYPGLRGKGLCARALYDYQAADDTEISFDPENLITGIEVIDEGWWRGYGPDGHFGMFPANYVELIE</sequence>
<dbReference type="GO" id="GO:0030665">
    <property type="term" value="C:clathrin-coated vesicle membrane"/>
    <property type="evidence" value="ECO:0007669"/>
    <property type="project" value="UniProtKB-SubCell"/>
</dbReference>
<dbReference type="GO" id="GO:0002102">
    <property type="term" value="C:podosome"/>
    <property type="evidence" value="ECO:0007669"/>
    <property type="project" value="UniProtKB-SubCell"/>
</dbReference>
<feature type="region of interest" description="Disordered" evidence="31">
    <location>
        <begin position="172"/>
        <end position="209"/>
    </location>
</feature>
<dbReference type="Gene3D" id="2.30.30.40">
    <property type="entry name" value="SH3 Domains"/>
    <property type="match status" value="1"/>
</dbReference>
<organism evidence="34 35">
    <name type="scientific">Canis lupus familiaris</name>
    <name type="common">Dog</name>
    <name type="synonym">Canis familiaris</name>
    <dbReference type="NCBI Taxonomy" id="9615"/>
    <lineage>
        <taxon>Eukaryota</taxon>
        <taxon>Metazoa</taxon>
        <taxon>Chordata</taxon>
        <taxon>Craniata</taxon>
        <taxon>Vertebrata</taxon>
        <taxon>Euteleostomi</taxon>
        <taxon>Mammalia</taxon>
        <taxon>Eutheria</taxon>
        <taxon>Laurasiatheria</taxon>
        <taxon>Carnivora</taxon>
        <taxon>Caniformia</taxon>
        <taxon>Canidae</taxon>
        <taxon>Canis</taxon>
    </lineage>
</organism>
<keyword evidence="23" id="KW-0472">Membrane</keyword>
<dbReference type="CDD" id="cd11960">
    <property type="entry name" value="SH3_Abp1_eu"/>
    <property type="match status" value="1"/>
</dbReference>
<evidence type="ECO:0000256" key="3">
    <source>
        <dbReference type="ARBA" id="ARBA00004245"/>
    </source>
</evidence>
<dbReference type="InterPro" id="IPR001452">
    <property type="entry name" value="SH3_domain"/>
</dbReference>
<keyword evidence="15" id="KW-0813">Transport</keyword>
<evidence type="ECO:0000313" key="34">
    <source>
        <dbReference type="Ensembl" id="ENSCAFP00040039346.1"/>
    </source>
</evidence>
<accession>A0A8C0TM47</accession>
<evidence type="ECO:0000256" key="21">
    <source>
        <dbReference type="ARBA" id="ARBA00023034"/>
    </source>
</evidence>
<dbReference type="Ensembl" id="ENSCAFT00040045029.1">
    <property type="protein sequence ID" value="ENSCAFP00040039346.1"/>
    <property type="gene ID" value="ENSCAFG00040024147.1"/>
</dbReference>
<keyword evidence="25" id="KW-0206">Cytoskeleton</keyword>
<dbReference type="GO" id="GO:0005886">
    <property type="term" value="C:plasma membrane"/>
    <property type="evidence" value="ECO:0007669"/>
    <property type="project" value="UniProtKB-SubCell"/>
</dbReference>
<evidence type="ECO:0000256" key="29">
    <source>
        <dbReference type="ARBA" id="ARBA00072186"/>
    </source>
</evidence>
<keyword evidence="18" id="KW-0967">Endosome</keyword>
<dbReference type="AlphaFoldDB" id="A0A8C0TM47"/>
<feature type="compositionally biased region" description="Polar residues" evidence="31">
    <location>
        <begin position="176"/>
        <end position="194"/>
    </location>
</feature>
<dbReference type="SMART" id="SM00326">
    <property type="entry name" value="SH3"/>
    <property type="match status" value="1"/>
</dbReference>
<evidence type="ECO:0000256" key="14">
    <source>
        <dbReference type="ARBA" id="ARBA00022443"/>
    </source>
</evidence>
<dbReference type="GO" id="GO:0005769">
    <property type="term" value="C:early endosome"/>
    <property type="evidence" value="ECO:0007669"/>
    <property type="project" value="UniProtKB-SubCell"/>
</dbReference>
<evidence type="ECO:0000256" key="15">
    <source>
        <dbReference type="ARBA" id="ARBA00022448"/>
    </source>
</evidence>
<dbReference type="GO" id="GO:0030027">
    <property type="term" value="C:lamellipodium"/>
    <property type="evidence" value="ECO:0007669"/>
    <property type="project" value="UniProtKB-SubCell"/>
</dbReference>
<dbReference type="PROSITE" id="PS51263">
    <property type="entry name" value="ADF_H"/>
    <property type="match status" value="1"/>
</dbReference>
<keyword evidence="20" id="KW-0770">Synapse</keyword>
<keyword evidence="14 30" id="KW-0728">SH3 domain</keyword>
<name>A0A8C0TM47_CANLF</name>
<dbReference type="GO" id="GO:0000139">
    <property type="term" value="C:Golgi membrane"/>
    <property type="evidence" value="ECO:0007669"/>
    <property type="project" value="UniProtKB-SubCell"/>
</dbReference>
<evidence type="ECO:0000256" key="31">
    <source>
        <dbReference type="SAM" id="MobiDB-lite"/>
    </source>
</evidence>
<evidence type="ECO:0000256" key="5">
    <source>
        <dbReference type="ARBA" id="ARBA00004279"/>
    </source>
</evidence>
<evidence type="ECO:0000259" key="33">
    <source>
        <dbReference type="PROSITE" id="PS51263"/>
    </source>
</evidence>
<feature type="compositionally biased region" description="Acidic residues" evidence="31">
    <location>
        <begin position="279"/>
        <end position="295"/>
    </location>
</feature>
<dbReference type="PANTHER" id="PTHR10829">
    <property type="entry name" value="CORTACTIN AND DREBRIN"/>
    <property type="match status" value="1"/>
</dbReference>
<evidence type="ECO:0000256" key="27">
    <source>
        <dbReference type="ARBA" id="ARBA00023329"/>
    </source>
</evidence>
<dbReference type="InterPro" id="IPR029006">
    <property type="entry name" value="ADF-H/Gelsolin-like_dom_sf"/>
</dbReference>
<dbReference type="GO" id="GO:0030425">
    <property type="term" value="C:dendrite"/>
    <property type="evidence" value="ECO:0007669"/>
    <property type="project" value="UniProtKB-SubCell"/>
</dbReference>
<evidence type="ECO:0000256" key="10">
    <source>
        <dbReference type="ARBA" id="ARBA00004510"/>
    </source>
</evidence>
<dbReference type="SUPFAM" id="SSF50044">
    <property type="entry name" value="SH3-domain"/>
    <property type="match status" value="1"/>
</dbReference>
<evidence type="ECO:0000256" key="2">
    <source>
        <dbReference type="ARBA" id="ARBA00004188"/>
    </source>
</evidence>
<evidence type="ECO:0000256" key="7">
    <source>
        <dbReference type="ARBA" id="ARBA00004413"/>
    </source>
</evidence>
<evidence type="ECO:0000256" key="8">
    <source>
        <dbReference type="ARBA" id="ARBA00004466"/>
    </source>
</evidence>